<dbReference type="AlphaFoldDB" id="A0A6G1KWA0"/>
<dbReference type="Proteomes" id="UP000799436">
    <property type="component" value="Unassembled WGS sequence"/>
</dbReference>
<sequence length="177" mass="20013">MSSVVRVYSLAMLSSSPWVRWLECSDEVLVGVADCARVIARENREMSGRQSHGFRRANTERGAVTCVYVLLGKQMPRNRKLELAQWRSASSKGRSGELGKHVATHVFGDVYITSIGSIDFWEWVDHMEKMGELCNQTQDSGFHVGGACWRMRHQTLVSSVIRGTWIYSTWDSGRALQ</sequence>
<organism evidence="1 2">
    <name type="scientific">Teratosphaeria nubilosa</name>
    <dbReference type="NCBI Taxonomy" id="161662"/>
    <lineage>
        <taxon>Eukaryota</taxon>
        <taxon>Fungi</taxon>
        <taxon>Dikarya</taxon>
        <taxon>Ascomycota</taxon>
        <taxon>Pezizomycotina</taxon>
        <taxon>Dothideomycetes</taxon>
        <taxon>Dothideomycetidae</taxon>
        <taxon>Mycosphaerellales</taxon>
        <taxon>Teratosphaeriaceae</taxon>
        <taxon>Teratosphaeria</taxon>
    </lineage>
</organism>
<keyword evidence="2" id="KW-1185">Reference proteome</keyword>
<protein>
    <submittedName>
        <fullName evidence="1">Uncharacterized protein</fullName>
    </submittedName>
</protein>
<gene>
    <name evidence="1" type="ORF">EJ03DRAFT_18354</name>
</gene>
<evidence type="ECO:0000313" key="2">
    <source>
        <dbReference type="Proteomes" id="UP000799436"/>
    </source>
</evidence>
<name>A0A6G1KWA0_9PEZI</name>
<proteinExistence type="predicted"/>
<evidence type="ECO:0000313" key="1">
    <source>
        <dbReference type="EMBL" id="KAF2764690.1"/>
    </source>
</evidence>
<accession>A0A6G1KWA0</accession>
<reference evidence="1" key="1">
    <citation type="journal article" date="2020" name="Stud. Mycol.">
        <title>101 Dothideomycetes genomes: a test case for predicting lifestyles and emergence of pathogens.</title>
        <authorList>
            <person name="Haridas S."/>
            <person name="Albert R."/>
            <person name="Binder M."/>
            <person name="Bloem J."/>
            <person name="Labutti K."/>
            <person name="Salamov A."/>
            <person name="Andreopoulos B."/>
            <person name="Baker S."/>
            <person name="Barry K."/>
            <person name="Bills G."/>
            <person name="Bluhm B."/>
            <person name="Cannon C."/>
            <person name="Castanera R."/>
            <person name="Culley D."/>
            <person name="Daum C."/>
            <person name="Ezra D."/>
            <person name="Gonzalez J."/>
            <person name="Henrissat B."/>
            <person name="Kuo A."/>
            <person name="Liang C."/>
            <person name="Lipzen A."/>
            <person name="Lutzoni F."/>
            <person name="Magnuson J."/>
            <person name="Mondo S."/>
            <person name="Nolan M."/>
            <person name="Ohm R."/>
            <person name="Pangilinan J."/>
            <person name="Park H.-J."/>
            <person name="Ramirez L."/>
            <person name="Alfaro M."/>
            <person name="Sun H."/>
            <person name="Tritt A."/>
            <person name="Yoshinaga Y."/>
            <person name="Zwiers L.-H."/>
            <person name="Turgeon B."/>
            <person name="Goodwin S."/>
            <person name="Spatafora J."/>
            <person name="Crous P."/>
            <person name="Grigoriev I."/>
        </authorList>
    </citation>
    <scope>NUCLEOTIDE SEQUENCE</scope>
    <source>
        <strain evidence="1">CBS 116005</strain>
    </source>
</reference>
<dbReference type="EMBL" id="ML995913">
    <property type="protein sequence ID" value="KAF2764690.1"/>
    <property type="molecule type" value="Genomic_DNA"/>
</dbReference>